<dbReference type="InterPro" id="IPR006311">
    <property type="entry name" value="TAT_signal"/>
</dbReference>
<feature type="compositionally biased region" description="Pro residues" evidence="1">
    <location>
        <begin position="268"/>
        <end position="279"/>
    </location>
</feature>
<dbReference type="RefSeq" id="WP_233473109.1">
    <property type="nucleotide sequence ID" value="NZ_BONS01000022.1"/>
</dbReference>
<dbReference type="Proteomes" id="UP000622552">
    <property type="component" value="Unassembled WGS sequence"/>
</dbReference>
<feature type="region of interest" description="Disordered" evidence="1">
    <location>
        <begin position="262"/>
        <end position="300"/>
    </location>
</feature>
<feature type="compositionally biased region" description="Low complexity" evidence="1">
    <location>
        <begin position="280"/>
        <end position="291"/>
    </location>
</feature>
<feature type="domain" description="Ricin B lectin" evidence="3">
    <location>
        <begin position="287"/>
        <end position="414"/>
    </location>
</feature>
<sequence>MPTSRSRRWAVASGSVLGLAVLAAALSPIGGAPPASAAPGSVGGNVSVSWSIPGVPAAGLTNITFPMTVNPDTSHTDGTYFAQQYSFTNAAQVGYTGLQPRPNVNGRERLHGVFSSFQGGSTSTDPQCHSGADGGPGVSCAADFDGVYGHRYAITVERAGADTWTGTATDTVTGVSSHIGTYTMPAGSGNLASWQGGFVEYYRGAPTCAQLRRTDAVFGGPTSTDAGGLTGTSRANYEYSECVGQSNYHAVSEGDGTHVTRGWLPGGNPTPKPTTPAPTPTATGNPGPAGTLRNTGSGRCLDDPAGNTANGTRTIVWDCHGATNQRWTATAGKALTIGGKCLDAFGGGLVPGTNAILWDCHGGANQQWTFTADGTIRGVQSGLCLTPEGAGTGNGTRVVLATCTGGTNQRWVRG</sequence>
<dbReference type="AlphaFoldDB" id="A0A8J7KWY4"/>
<protein>
    <recommendedName>
        <fullName evidence="3">Ricin B lectin domain-containing protein</fullName>
    </recommendedName>
</protein>
<dbReference type="PROSITE" id="PS50231">
    <property type="entry name" value="RICIN_B_LECTIN"/>
    <property type="match status" value="1"/>
</dbReference>
<dbReference type="EMBL" id="JADOUF010000001">
    <property type="protein sequence ID" value="MBG6137072.1"/>
    <property type="molecule type" value="Genomic_DNA"/>
</dbReference>
<dbReference type="PROSITE" id="PS51318">
    <property type="entry name" value="TAT"/>
    <property type="match status" value="1"/>
</dbReference>
<accession>A0A8J7KWY4</accession>
<keyword evidence="2" id="KW-0732">Signal</keyword>
<dbReference type="InterPro" id="IPR000772">
    <property type="entry name" value="Ricin_B_lectin"/>
</dbReference>
<keyword evidence="5" id="KW-1185">Reference proteome</keyword>
<proteinExistence type="predicted"/>
<evidence type="ECO:0000313" key="5">
    <source>
        <dbReference type="Proteomes" id="UP000622552"/>
    </source>
</evidence>
<dbReference type="Gene3D" id="2.80.10.50">
    <property type="match status" value="2"/>
</dbReference>
<evidence type="ECO:0000256" key="1">
    <source>
        <dbReference type="SAM" id="MobiDB-lite"/>
    </source>
</evidence>
<organism evidence="4 5">
    <name type="scientific">Longispora fulva</name>
    <dbReference type="NCBI Taxonomy" id="619741"/>
    <lineage>
        <taxon>Bacteria</taxon>
        <taxon>Bacillati</taxon>
        <taxon>Actinomycetota</taxon>
        <taxon>Actinomycetes</taxon>
        <taxon>Micromonosporales</taxon>
        <taxon>Micromonosporaceae</taxon>
        <taxon>Longispora</taxon>
    </lineage>
</organism>
<feature type="signal peptide" evidence="2">
    <location>
        <begin position="1"/>
        <end position="37"/>
    </location>
</feature>
<dbReference type="Pfam" id="PF00652">
    <property type="entry name" value="Ricin_B_lectin"/>
    <property type="match status" value="1"/>
</dbReference>
<dbReference type="InterPro" id="IPR035992">
    <property type="entry name" value="Ricin_B-like_lectins"/>
</dbReference>
<evidence type="ECO:0000259" key="3">
    <source>
        <dbReference type="SMART" id="SM00458"/>
    </source>
</evidence>
<gene>
    <name evidence="4" type="ORF">IW245_003266</name>
</gene>
<dbReference type="SMART" id="SM00458">
    <property type="entry name" value="RICIN"/>
    <property type="match status" value="1"/>
</dbReference>
<evidence type="ECO:0000313" key="4">
    <source>
        <dbReference type="EMBL" id="MBG6137072.1"/>
    </source>
</evidence>
<dbReference type="CDD" id="cd23418">
    <property type="entry name" value="beta-trefoil_Ricin_XLN-like"/>
    <property type="match status" value="1"/>
</dbReference>
<comment type="caution">
    <text evidence="4">The sequence shown here is derived from an EMBL/GenBank/DDBJ whole genome shotgun (WGS) entry which is preliminary data.</text>
</comment>
<dbReference type="SUPFAM" id="SSF50370">
    <property type="entry name" value="Ricin B-like lectins"/>
    <property type="match status" value="1"/>
</dbReference>
<reference evidence="4" key="1">
    <citation type="submission" date="2020-11" db="EMBL/GenBank/DDBJ databases">
        <title>Sequencing the genomes of 1000 actinobacteria strains.</title>
        <authorList>
            <person name="Klenk H.-P."/>
        </authorList>
    </citation>
    <scope>NUCLEOTIDE SEQUENCE</scope>
    <source>
        <strain evidence="4">DSM 45356</strain>
    </source>
</reference>
<name>A0A8J7KWY4_9ACTN</name>
<feature type="chain" id="PRO_5035154342" description="Ricin B lectin domain-containing protein" evidence="2">
    <location>
        <begin position="38"/>
        <end position="414"/>
    </location>
</feature>
<evidence type="ECO:0000256" key="2">
    <source>
        <dbReference type="SAM" id="SignalP"/>
    </source>
</evidence>